<accession>A0A5A7RIJ0</accession>
<keyword evidence="8" id="KW-1185">Reference proteome</keyword>
<dbReference type="PANTHER" id="PTHR31232:SF172">
    <property type="entry name" value="S-PROTEIN HOMOLOG"/>
    <property type="match status" value="1"/>
</dbReference>
<feature type="chain" id="PRO_5025088751" description="S-protein homolog" evidence="6">
    <location>
        <begin position="25"/>
        <end position="162"/>
    </location>
</feature>
<evidence type="ECO:0000256" key="1">
    <source>
        <dbReference type="ARBA" id="ARBA00004613"/>
    </source>
</evidence>
<sequence length="162" mass="18070">MKNSMMVFGLILLVFVGILQTSESRCVFGEVVYVAVINNLPLKSPVLTLHCQSKDDDLGYHNLTTNKYFDWSFYSPSTTGAVKLCRQRPRPPEGLLETISNGGVSGDTSFAVVLVYSVHLIRQRSPSSALEESQARIARENRRWWPGDCTSGDKHFSRGGRT</sequence>
<evidence type="ECO:0000313" key="8">
    <source>
        <dbReference type="Proteomes" id="UP000325081"/>
    </source>
</evidence>
<evidence type="ECO:0000256" key="3">
    <source>
        <dbReference type="ARBA" id="ARBA00022471"/>
    </source>
</evidence>
<dbReference type="OrthoDB" id="876876at2759"/>
<dbReference type="Pfam" id="PF05938">
    <property type="entry name" value="Self-incomp_S1"/>
    <property type="match status" value="1"/>
</dbReference>
<dbReference type="EMBL" id="BKCP01012848">
    <property type="protein sequence ID" value="GER56938.1"/>
    <property type="molecule type" value="Genomic_DNA"/>
</dbReference>
<dbReference type="AlphaFoldDB" id="A0A5A7RIJ0"/>
<organism evidence="7 8">
    <name type="scientific">Striga asiatica</name>
    <name type="common">Asiatic witchweed</name>
    <name type="synonym">Buchnera asiatica</name>
    <dbReference type="NCBI Taxonomy" id="4170"/>
    <lineage>
        <taxon>Eukaryota</taxon>
        <taxon>Viridiplantae</taxon>
        <taxon>Streptophyta</taxon>
        <taxon>Embryophyta</taxon>
        <taxon>Tracheophyta</taxon>
        <taxon>Spermatophyta</taxon>
        <taxon>Magnoliopsida</taxon>
        <taxon>eudicotyledons</taxon>
        <taxon>Gunneridae</taxon>
        <taxon>Pentapetalae</taxon>
        <taxon>asterids</taxon>
        <taxon>lamiids</taxon>
        <taxon>Lamiales</taxon>
        <taxon>Orobanchaceae</taxon>
        <taxon>Buchnereae</taxon>
        <taxon>Striga</taxon>
    </lineage>
</organism>
<keyword evidence="4 6" id="KW-0964">Secreted</keyword>
<evidence type="ECO:0000256" key="4">
    <source>
        <dbReference type="ARBA" id="ARBA00022525"/>
    </source>
</evidence>
<dbReference type="Proteomes" id="UP000325081">
    <property type="component" value="Unassembled WGS sequence"/>
</dbReference>
<dbReference type="InterPro" id="IPR010264">
    <property type="entry name" value="Self-incomp_S1"/>
</dbReference>
<comment type="similarity">
    <text evidence="2 6">Belongs to the plant self-incompatibility (S1) protein family.</text>
</comment>
<reference evidence="8" key="1">
    <citation type="journal article" date="2019" name="Curr. Biol.">
        <title>Genome Sequence of Striga asiatica Provides Insight into the Evolution of Plant Parasitism.</title>
        <authorList>
            <person name="Yoshida S."/>
            <person name="Kim S."/>
            <person name="Wafula E.K."/>
            <person name="Tanskanen J."/>
            <person name="Kim Y.M."/>
            <person name="Honaas L."/>
            <person name="Yang Z."/>
            <person name="Spallek T."/>
            <person name="Conn C.E."/>
            <person name="Ichihashi Y."/>
            <person name="Cheong K."/>
            <person name="Cui S."/>
            <person name="Der J.P."/>
            <person name="Gundlach H."/>
            <person name="Jiao Y."/>
            <person name="Hori C."/>
            <person name="Ishida J.K."/>
            <person name="Kasahara H."/>
            <person name="Kiba T."/>
            <person name="Kim M.S."/>
            <person name="Koo N."/>
            <person name="Laohavisit A."/>
            <person name="Lee Y.H."/>
            <person name="Lumba S."/>
            <person name="McCourt P."/>
            <person name="Mortimer J.C."/>
            <person name="Mutuku J.M."/>
            <person name="Nomura T."/>
            <person name="Sasaki-Sekimoto Y."/>
            <person name="Seto Y."/>
            <person name="Wang Y."/>
            <person name="Wakatake T."/>
            <person name="Sakakibara H."/>
            <person name="Demura T."/>
            <person name="Yamaguchi S."/>
            <person name="Yoneyama K."/>
            <person name="Manabe R.I."/>
            <person name="Nelson D.C."/>
            <person name="Schulman A.H."/>
            <person name="Timko M.P."/>
            <person name="dePamphilis C.W."/>
            <person name="Choi D."/>
            <person name="Shirasu K."/>
        </authorList>
    </citation>
    <scope>NUCLEOTIDE SEQUENCE [LARGE SCALE GENOMIC DNA]</scope>
    <source>
        <strain evidence="8">cv. UVA1</strain>
    </source>
</reference>
<comment type="caution">
    <text evidence="7">The sequence shown here is derived from an EMBL/GenBank/DDBJ whole genome shotgun (WGS) entry which is preliminary data.</text>
</comment>
<evidence type="ECO:0000256" key="2">
    <source>
        <dbReference type="ARBA" id="ARBA00005581"/>
    </source>
</evidence>
<comment type="subcellular location">
    <subcellularLocation>
        <location evidence="1 6">Secreted</location>
    </subcellularLocation>
</comment>
<evidence type="ECO:0000256" key="6">
    <source>
        <dbReference type="RuleBase" id="RU367044"/>
    </source>
</evidence>
<evidence type="ECO:0000256" key="5">
    <source>
        <dbReference type="ARBA" id="ARBA00022729"/>
    </source>
</evidence>
<dbReference type="PANTHER" id="PTHR31232">
    <property type="match status" value="1"/>
</dbReference>
<feature type="signal peptide" evidence="6">
    <location>
        <begin position="1"/>
        <end position="24"/>
    </location>
</feature>
<proteinExistence type="inferred from homology"/>
<keyword evidence="5 6" id="KW-0732">Signal</keyword>
<gene>
    <name evidence="7" type="ORF">STAS_34702</name>
</gene>
<dbReference type="GO" id="GO:0005576">
    <property type="term" value="C:extracellular region"/>
    <property type="evidence" value="ECO:0007669"/>
    <property type="project" value="UniProtKB-SubCell"/>
</dbReference>
<evidence type="ECO:0000313" key="7">
    <source>
        <dbReference type="EMBL" id="GER56938.1"/>
    </source>
</evidence>
<dbReference type="GO" id="GO:0060320">
    <property type="term" value="P:rejection of self pollen"/>
    <property type="evidence" value="ECO:0007669"/>
    <property type="project" value="UniProtKB-KW"/>
</dbReference>
<name>A0A5A7RIJ0_STRAF</name>
<keyword evidence="3 6" id="KW-0713">Self-incompatibility</keyword>
<protein>
    <recommendedName>
        <fullName evidence="6">S-protein homolog</fullName>
    </recommendedName>
</protein>